<evidence type="ECO:0000259" key="3">
    <source>
        <dbReference type="Pfam" id="PF13340"/>
    </source>
</evidence>
<dbReference type="InterPro" id="IPR002559">
    <property type="entry name" value="Transposase_11"/>
</dbReference>
<dbReference type="GO" id="GO:0003677">
    <property type="term" value="F:DNA binding"/>
    <property type="evidence" value="ECO:0007669"/>
    <property type="project" value="InterPro"/>
</dbReference>
<dbReference type="EMBL" id="AEJC01000401">
    <property type="protein sequence ID" value="EKX63972.1"/>
    <property type="molecule type" value="Genomic_DNA"/>
</dbReference>
<dbReference type="PANTHER" id="PTHR30007:SF0">
    <property type="entry name" value="TRANSPOSASE"/>
    <property type="match status" value="1"/>
</dbReference>
<comment type="caution">
    <text evidence="4">The sequence shown here is derived from an EMBL/GenBank/DDBJ whole genome shotgun (WGS) entry which is preliminary data.</text>
</comment>
<reference evidence="4 5" key="1">
    <citation type="submission" date="2012-11" db="EMBL/GenBank/DDBJ databases">
        <authorList>
            <person name="Huguet-Tapia J.C."/>
            <person name="Durkin A.S."/>
            <person name="Pettis G.S."/>
            <person name="Badger J.H."/>
        </authorList>
    </citation>
    <scope>NUCLEOTIDE SEQUENCE [LARGE SCALE GENOMIC DNA]</scope>
    <source>
        <strain evidence="4 5">91-03</strain>
    </source>
</reference>
<name>L1KTK8_9ACTN</name>
<dbReference type="NCBIfam" id="NF033580">
    <property type="entry name" value="transpos_IS5_3"/>
    <property type="match status" value="1"/>
</dbReference>
<feature type="domain" description="Insertion element IS402-like" evidence="3">
    <location>
        <begin position="2"/>
        <end position="49"/>
    </location>
</feature>
<dbReference type="PATRIC" id="fig|698759.3.peg.5362"/>
<evidence type="ECO:0000313" key="5">
    <source>
        <dbReference type="Proteomes" id="UP000010411"/>
    </source>
</evidence>
<protein>
    <submittedName>
        <fullName evidence="4">Transposase, IS4 family</fullName>
    </submittedName>
</protein>
<organism evidence="4 5">
    <name type="scientific">Streptomyces ipomoeae 91-03</name>
    <dbReference type="NCBI Taxonomy" id="698759"/>
    <lineage>
        <taxon>Bacteria</taxon>
        <taxon>Bacillati</taxon>
        <taxon>Actinomycetota</taxon>
        <taxon>Actinomycetes</taxon>
        <taxon>Kitasatosporales</taxon>
        <taxon>Streptomycetaceae</taxon>
        <taxon>Streptomyces</taxon>
    </lineage>
</organism>
<dbReference type="Proteomes" id="UP000010411">
    <property type="component" value="Unassembled WGS sequence"/>
</dbReference>
<feature type="region of interest" description="Disordered" evidence="1">
    <location>
        <begin position="168"/>
        <end position="193"/>
    </location>
</feature>
<proteinExistence type="predicted"/>
<feature type="non-terminal residue" evidence="4">
    <location>
        <position position="1"/>
    </location>
</feature>
<keyword evidence="5" id="KW-1185">Reference proteome</keyword>
<evidence type="ECO:0000313" key="4">
    <source>
        <dbReference type="EMBL" id="EKX63972.1"/>
    </source>
</evidence>
<dbReference type="GO" id="GO:0004803">
    <property type="term" value="F:transposase activity"/>
    <property type="evidence" value="ECO:0007669"/>
    <property type="project" value="InterPro"/>
</dbReference>
<sequence>HPRHEIVDAIRYVVDTGCKWRALPADFPPWRTVWGFMARWAAAGIIGQIRGHLAGRIRHDMGKGPGAVATVTDSQSVKTAETVSKVTRGYDAGKEINGRKRHLVVDTRGLPLMVMATPADLHDAAAAKEVLFPLRLTHPGITIVRADSAYAGKLVDRAKQHLNLTIKPVSRPKTPPASSCCPAAGSSRGRSCG</sequence>
<dbReference type="PANTHER" id="PTHR30007">
    <property type="entry name" value="PHP DOMAIN PROTEIN"/>
    <property type="match status" value="1"/>
</dbReference>
<accession>L1KTK8</accession>
<dbReference type="GO" id="GO:0006313">
    <property type="term" value="P:DNA transposition"/>
    <property type="evidence" value="ECO:0007669"/>
    <property type="project" value="InterPro"/>
</dbReference>
<feature type="domain" description="Transposase IS4-like" evidence="2">
    <location>
        <begin position="67"/>
        <end position="173"/>
    </location>
</feature>
<dbReference type="Pfam" id="PF13340">
    <property type="entry name" value="DUF4096"/>
    <property type="match status" value="1"/>
</dbReference>
<evidence type="ECO:0000259" key="2">
    <source>
        <dbReference type="Pfam" id="PF01609"/>
    </source>
</evidence>
<gene>
    <name evidence="4" type="ORF">STRIP9103_08642</name>
</gene>
<evidence type="ECO:0000256" key="1">
    <source>
        <dbReference type="SAM" id="MobiDB-lite"/>
    </source>
</evidence>
<dbReference type="InterPro" id="IPR025161">
    <property type="entry name" value="IS402-like_dom"/>
</dbReference>
<feature type="compositionally biased region" description="Low complexity" evidence="1">
    <location>
        <begin position="176"/>
        <end position="187"/>
    </location>
</feature>
<dbReference type="Pfam" id="PF01609">
    <property type="entry name" value="DDE_Tnp_1"/>
    <property type="match status" value="1"/>
</dbReference>
<dbReference type="AlphaFoldDB" id="L1KTK8"/>